<dbReference type="PANTHER" id="PTHR43335">
    <property type="entry name" value="ABC TRANSPORTER, ATP-BINDING PROTEIN"/>
    <property type="match status" value="1"/>
</dbReference>
<dbReference type="EMBL" id="QSCO01000010">
    <property type="protein sequence ID" value="RGY06953.1"/>
    <property type="molecule type" value="Genomic_DNA"/>
</dbReference>
<dbReference type="InterPro" id="IPR003439">
    <property type="entry name" value="ABC_transporter-like_ATP-bd"/>
</dbReference>
<evidence type="ECO:0000313" key="9">
    <source>
        <dbReference type="EMBL" id="RGY06953.1"/>
    </source>
</evidence>
<dbReference type="EMBL" id="QRYW01000055">
    <property type="protein sequence ID" value="RGV18668.1"/>
    <property type="molecule type" value="Genomic_DNA"/>
</dbReference>
<dbReference type="InterPro" id="IPR027417">
    <property type="entry name" value="P-loop_NTPase"/>
</dbReference>
<evidence type="ECO:0000256" key="2">
    <source>
        <dbReference type="ARBA" id="ARBA00022448"/>
    </source>
</evidence>
<organism evidence="8 10">
    <name type="scientific">Odoribacter splanchnicus</name>
    <dbReference type="NCBI Taxonomy" id="28118"/>
    <lineage>
        <taxon>Bacteria</taxon>
        <taxon>Pseudomonadati</taxon>
        <taxon>Bacteroidota</taxon>
        <taxon>Bacteroidia</taxon>
        <taxon>Bacteroidales</taxon>
        <taxon>Odoribacteraceae</taxon>
        <taxon>Odoribacter</taxon>
    </lineage>
</organism>
<dbReference type="PANTHER" id="PTHR43335:SF4">
    <property type="entry name" value="ABC TRANSPORTER, ATP-BINDING PROTEIN"/>
    <property type="match status" value="1"/>
</dbReference>
<evidence type="ECO:0000256" key="4">
    <source>
        <dbReference type="ARBA" id="ARBA00022840"/>
    </source>
</evidence>
<dbReference type="PROSITE" id="PS50893">
    <property type="entry name" value="ABC_TRANSPORTER_2"/>
    <property type="match status" value="1"/>
</dbReference>
<comment type="similarity">
    <text evidence="1">Belongs to the ABC transporter superfamily.</text>
</comment>
<evidence type="ECO:0000313" key="10">
    <source>
        <dbReference type="Proteomes" id="UP000283426"/>
    </source>
</evidence>
<dbReference type="Proteomes" id="UP001199750">
    <property type="component" value="Unassembled WGS sequence"/>
</dbReference>
<keyword evidence="3" id="KW-0547">Nucleotide-binding</keyword>
<dbReference type="InterPro" id="IPR003593">
    <property type="entry name" value="AAA+_ATPase"/>
</dbReference>
<dbReference type="Proteomes" id="UP000284243">
    <property type="component" value="Unassembled WGS sequence"/>
</dbReference>
<evidence type="ECO:0000259" key="5">
    <source>
        <dbReference type="PROSITE" id="PS50893"/>
    </source>
</evidence>
<evidence type="ECO:0000313" key="6">
    <source>
        <dbReference type="EMBL" id="MCG4961039.1"/>
    </source>
</evidence>
<evidence type="ECO:0000313" key="12">
    <source>
        <dbReference type="Proteomes" id="UP000284434"/>
    </source>
</evidence>
<dbReference type="Pfam" id="PF00005">
    <property type="entry name" value="ABC_tran"/>
    <property type="match status" value="1"/>
</dbReference>
<dbReference type="GO" id="GO:0016887">
    <property type="term" value="F:ATP hydrolysis activity"/>
    <property type="evidence" value="ECO:0007669"/>
    <property type="project" value="InterPro"/>
</dbReference>
<dbReference type="GeneID" id="61276816"/>
<proteinExistence type="inferred from homology"/>
<dbReference type="Proteomes" id="UP000283426">
    <property type="component" value="Unassembled WGS sequence"/>
</dbReference>
<sequence length="308" mass="34572">MGETIVEARHLSHRYATQWAIQDINFEISQRGILGLLGSNGAGKSTTMNIICGVLNQTEGEVFINGINLRTDPVEAKKYIGFLPQRPPLYPELSVDEYLTYCARLRLMDAREIRQAVDTAEAKCGITHFKKRLIGNLSGGYQQRVGIAQAIVHNPRFVVLDEPTNGLDPVQIVEVRHLIKEIAAERAVMLSTHILSEVQATCDKIKMIEHGHMIFSGTMEEFNNYVEPCSFLVTFGNPPAPEELKNIDGISEVEPLTLREYRVYFTAPAGITQQVIARSVEKGWQLEEICLERESLDTIFARLSKNSK</sequence>
<accession>A0A1Y3ZYP9</accession>
<feature type="domain" description="ABC transporter" evidence="5">
    <location>
        <begin position="6"/>
        <end position="235"/>
    </location>
</feature>
<protein>
    <submittedName>
        <fullName evidence="8">ABC transporter ATP-binding protein</fullName>
    </submittedName>
</protein>
<evidence type="ECO:0000313" key="11">
    <source>
        <dbReference type="Proteomes" id="UP000284243"/>
    </source>
</evidence>
<dbReference type="AlphaFoldDB" id="A0A1Y3ZYP9"/>
<dbReference type="SMART" id="SM00382">
    <property type="entry name" value="AAA"/>
    <property type="match status" value="1"/>
</dbReference>
<keyword evidence="2" id="KW-0813">Transport</keyword>
<reference evidence="6" key="2">
    <citation type="submission" date="2022-01" db="EMBL/GenBank/DDBJ databases">
        <title>Collection of gut derived symbiotic bacterial strains cultured from healthy donors.</title>
        <authorList>
            <person name="Lin H."/>
            <person name="Kohout C."/>
            <person name="Waligurski E."/>
            <person name="Pamer E.G."/>
        </authorList>
    </citation>
    <scope>NUCLEOTIDE SEQUENCE</scope>
    <source>
        <strain evidence="6">DFI.1.149</strain>
    </source>
</reference>
<dbReference type="OMA" id="SEWTHAL"/>
<dbReference type="SUPFAM" id="SSF52540">
    <property type="entry name" value="P-loop containing nucleoside triphosphate hydrolases"/>
    <property type="match status" value="1"/>
</dbReference>
<dbReference type="EMBL" id="JAKNDN010000029">
    <property type="protein sequence ID" value="MCG4961039.1"/>
    <property type="molecule type" value="Genomic_DNA"/>
</dbReference>
<evidence type="ECO:0000313" key="8">
    <source>
        <dbReference type="EMBL" id="RGV18668.1"/>
    </source>
</evidence>
<gene>
    <name evidence="8" type="ORF">DWW24_19330</name>
    <name evidence="7" type="ORF">DWW57_01930</name>
    <name evidence="9" type="ORF">DXA53_08915</name>
    <name evidence="6" type="ORF">L0P03_14460</name>
</gene>
<dbReference type="Gene3D" id="3.40.50.300">
    <property type="entry name" value="P-loop containing nucleotide triphosphate hydrolases"/>
    <property type="match status" value="1"/>
</dbReference>
<dbReference type="EMBL" id="QRYC01000002">
    <property type="protein sequence ID" value="RGU58496.1"/>
    <property type="molecule type" value="Genomic_DNA"/>
</dbReference>
<dbReference type="GO" id="GO:0005524">
    <property type="term" value="F:ATP binding"/>
    <property type="evidence" value="ECO:0007669"/>
    <property type="project" value="UniProtKB-KW"/>
</dbReference>
<name>A0A1Y3ZYP9_9BACT</name>
<evidence type="ECO:0000256" key="1">
    <source>
        <dbReference type="ARBA" id="ARBA00005417"/>
    </source>
</evidence>
<evidence type="ECO:0000313" key="7">
    <source>
        <dbReference type="EMBL" id="RGU58496.1"/>
    </source>
</evidence>
<keyword evidence="4 8" id="KW-0067">ATP-binding</keyword>
<comment type="caution">
    <text evidence="8">The sequence shown here is derived from an EMBL/GenBank/DDBJ whole genome shotgun (WGS) entry which is preliminary data.</text>
</comment>
<evidence type="ECO:0000256" key="3">
    <source>
        <dbReference type="ARBA" id="ARBA00022741"/>
    </source>
</evidence>
<reference evidence="10 11" key="1">
    <citation type="submission" date="2018-08" db="EMBL/GenBank/DDBJ databases">
        <title>A genome reference for cultivated species of the human gut microbiota.</title>
        <authorList>
            <person name="Zou Y."/>
            <person name="Xue W."/>
            <person name="Luo G."/>
        </authorList>
    </citation>
    <scope>NUCLEOTIDE SEQUENCE [LARGE SCALE GENOMIC DNA]</scope>
    <source>
        <strain evidence="8 10">AF14-6AC</strain>
        <strain evidence="7 11">AF16-14</strain>
        <strain evidence="9 12">OF03-11</strain>
    </source>
</reference>
<dbReference type="Proteomes" id="UP000284434">
    <property type="component" value="Unassembled WGS sequence"/>
</dbReference>
<dbReference type="RefSeq" id="WP_013613718.1">
    <property type="nucleotide sequence ID" value="NZ_BAABYK010000001.1"/>
</dbReference>